<dbReference type="AlphaFoldDB" id="A0A061S7K9"/>
<feature type="non-terminal residue" evidence="3">
    <location>
        <position position="78"/>
    </location>
</feature>
<keyword evidence="2" id="KW-0732">Signal</keyword>
<feature type="chain" id="PRO_5001606189" evidence="2">
    <location>
        <begin position="23"/>
        <end position="78"/>
    </location>
</feature>
<feature type="region of interest" description="Disordered" evidence="1">
    <location>
        <begin position="19"/>
        <end position="78"/>
    </location>
</feature>
<feature type="signal peptide" evidence="2">
    <location>
        <begin position="1"/>
        <end position="22"/>
    </location>
</feature>
<evidence type="ECO:0000256" key="2">
    <source>
        <dbReference type="SAM" id="SignalP"/>
    </source>
</evidence>
<protein>
    <submittedName>
        <fullName evidence="3">Uncharacterized protein</fullName>
    </submittedName>
</protein>
<dbReference type="EMBL" id="GBEZ01005035">
    <property type="protein sequence ID" value="JAC80233.1"/>
    <property type="molecule type" value="Transcribed_RNA"/>
</dbReference>
<reference evidence="3" key="1">
    <citation type="submission" date="2014-05" db="EMBL/GenBank/DDBJ databases">
        <title>The transcriptome of the halophilic microalga Tetraselmis sp. GSL018 isolated from the Great Salt Lake, Utah.</title>
        <authorList>
            <person name="Jinkerson R.E."/>
            <person name="D'Adamo S."/>
            <person name="Posewitz M.C."/>
        </authorList>
    </citation>
    <scope>NUCLEOTIDE SEQUENCE</scope>
    <source>
        <strain evidence="3">GSL018</strain>
    </source>
</reference>
<evidence type="ECO:0000256" key="1">
    <source>
        <dbReference type="SAM" id="MobiDB-lite"/>
    </source>
</evidence>
<sequence length="78" mass="7996">MPTWTLTAGACLLPLFTPGRQGLGSAGAESSRPRTAFPAHRLRPARGPQPLLAASSGKQNGGGSGGDEDDSDLLPIER</sequence>
<evidence type="ECO:0000313" key="3">
    <source>
        <dbReference type="EMBL" id="JAC80233.1"/>
    </source>
</evidence>
<name>A0A061S7K9_9CHLO</name>
<gene>
    <name evidence="3" type="ORF">TSPGSL018_10754</name>
</gene>
<organism evidence="3">
    <name type="scientific">Tetraselmis sp. GSL018</name>
    <dbReference type="NCBI Taxonomy" id="582737"/>
    <lineage>
        <taxon>Eukaryota</taxon>
        <taxon>Viridiplantae</taxon>
        <taxon>Chlorophyta</taxon>
        <taxon>core chlorophytes</taxon>
        <taxon>Chlorodendrophyceae</taxon>
        <taxon>Chlorodendrales</taxon>
        <taxon>Chlorodendraceae</taxon>
        <taxon>Tetraselmis</taxon>
    </lineage>
</organism>
<accession>A0A061S7K9</accession>
<proteinExistence type="predicted"/>